<keyword evidence="3" id="KW-0479">Metal-binding</keyword>
<evidence type="ECO:0000256" key="3">
    <source>
        <dbReference type="ARBA" id="ARBA00022723"/>
    </source>
</evidence>
<evidence type="ECO:0000256" key="1">
    <source>
        <dbReference type="ARBA" id="ARBA00001947"/>
    </source>
</evidence>
<accession>A0A6C0EQP0</accession>
<feature type="domain" description="Peptidase M13 C-terminal" evidence="7">
    <location>
        <begin position="525"/>
        <end position="723"/>
    </location>
</feature>
<organism evidence="9">
    <name type="scientific">viral metagenome</name>
    <dbReference type="NCBI Taxonomy" id="1070528"/>
    <lineage>
        <taxon>unclassified sequences</taxon>
        <taxon>metagenomes</taxon>
        <taxon>organismal metagenomes</taxon>
    </lineage>
</organism>
<feature type="domain" description="Peptidase M13 N-terminal" evidence="8">
    <location>
        <begin position="79"/>
        <end position="463"/>
    </location>
</feature>
<keyword evidence="2" id="KW-0645">Protease</keyword>
<dbReference type="PANTHER" id="PTHR11733:SF241">
    <property type="entry name" value="GH26575P-RELATED"/>
    <property type="match status" value="1"/>
</dbReference>
<reference evidence="9" key="1">
    <citation type="journal article" date="2020" name="Nature">
        <title>Giant virus diversity and host interactions through global metagenomics.</title>
        <authorList>
            <person name="Schulz F."/>
            <person name="Roux S."/>
            <person name="Paez-Espino D."/>
            <person name="Jungbluth S."/>
            <person name="Walsh D.A."/>
            <person name="Denef V.J."/>
            <person name="McMahon K.D."/>
            <person name="Konstantinidis K.T."/>
            <person name="Eloe-Fadrosh E.A."/>
            <person name="Kyrpides N.C."/>
            <person name="Woyke T."/>
        </authorList>
    </citation>
    <scope>NUCLEOTIDE SEQUENCE</scope>
    <source>
        <strain evidence="9">GVMAG-M-3300009155-2</strain>
    </source>
</reference>
<dbReference type="GO" id="GO:0046872">
    <property type="term" value="F:metal ion binding"/>
    <property type="evidence" value="ECO:0007669"/>
    <property type="project" value="UniProtKB-KW"/>
</dbReference>
<name>A0A6C0EQP0_9ZZZZ</name>
<keyword evidence="6" id="KW-0482">Metalloprotease</keyword>
<keyword evidence="5" id="KW-0862">Zinc</keyword>
<keyword evidence="4" id="KW-0378">Hydrolase</keyword>
<dbReference type="Pfam" id="PF01431">
    <property type="entry name" value="Peptidase_M13"/>
    <property type="match status" value="1"/>
</dbReference>
<dbReference type="PANTHER" id="PTHR11733">
    <property type="entry name" value="ZINC METALLOPROTEASE FAMILY M13 NEPRILYSIN-RELATED"/>
    <property type="match status" value="1"/>
</dbReference>
<dbReference type="Gene3D" id="3.40.390.10">
    <property type="entry name" value="Collagenase (Catalytic Domain)"/>
    <property type="match status" value="1"/>
</dbReference>
<evidence type="ECO:0000259" key="7">
    <source>
        <dbReference type="Pfam" id="PF01431"/>
    </source>
</evidence>
<evidence type="ECO:0000259" key="8">
    <source>
        <dbReference type="Pfam" id="PF05649"/>
    </source>
</evidence>
<dbReference type="SUPFAM" id="SSF55486">
    <property type="entry name" value="Metalloproteases ('zincins'), catalytic domain"/>
    <property type="match status" value="1"/>
</dbReference>
<dbReference type="GO" id="GO:0005886">
    <property type="term" value="C:plasma membrane"/>
    <property type="evidence" value="ECO:0007669"/>
    <property type="project" value="TreeGrafter"/>
</dbReference>
<dbReference type="InterPro" id="IPR042089">
    <property type="entry name" value="Peptidase_M13_dom_2"/>
</dbReference>
<evidence type="ECO:0008006" key="10">
    <source>
        <dbReference type="Google" id="ProtNLM"/>
    </source>
</evidence>
<dbReference type="InterPro" id="IPR018497">
    <property type="entry name" value="Peptidase_M13_C"/>
</dbReference>
<dbReference type="InterPro" id="IPR024079">
    <property type="entry name" value="MetalloPept_cat_dom_sf"/>
</dbReference>
<dbReference type="EMBL" id="MN738915">
    <property type="protein sequence ID" value="QHT30991.1"/>
    <property type="molecule type" value="Genomic_DNA"/>
</dbReference>
<dbReference type="InterPro" id="IPR008753">
    <property type="entry name" value="Peptidase_M13_N"/>
</dbReference>
<evidence type="ECO:0000256" key="5">
    <source>
        <dbReference type="ARBA" id="ARBA00022833"/>
    </source>
</evidence>
<comment type="cofactor">
    <cofactor evidence="1">
        <name>Zn(2+)</name>
        <dbReference type="ChEBI" id="CHEBI:29105"/>
    </cofactor>
</comment>
<dbReference type="Pfam" id="PF05649">
    <property type="entry name" value="Peptidase_M13_N"/>
    <property type="match status" value="1"/>
</dbReference>
<evidence type="ECO:0000256" key="6">
    <source>
        <dbReference type="ARBA" id="ARBA00023049"/>
    </source>
</evidence>
<dbReference type="GO" id="GO:0004222">
    <property type="term" value="F:metalloendopeptidase activity"/>
    <property type="evidence" value="ECO:0007669"/>
    <property type="project" value="InterPro"/>
</dbReference>
<dbReference type="Gene3D" id="1.10.1380.10">
    <property type="entry name" value="Neutral endopeptidase , domain2"/>
    <property type="match status" value="1"/>
</dbReference>
<protein>
    <recommendedName>
        <fullName evidence="10">Peptidase M13 C-terminal domain-containing protein</fullName>
    </recommendedName>
</protein>
<sequence>MKNTAKKIRIKNKTRKNIKSMIKFVKVPEIKSKCDLIGLTEFEKNYSLYNKFLGKNNVQLKKEFTKELISKFSPTNIKPEEDFYTYINYLWMKDVQLNKEEKYIVQIDDFRLAQDNVYKELDKIIIDYFNSNNNKLSHCLKKFYNSVIKMNNKTDSIKIANDILLQIDELRKNKSNLWKMLAFTNKSQIISSVSPFVWDMLPDSKNPEIFRPYIGIINFPIIDYNIYFDDGTDIEYKKNYRNNFKNYCKVLFDTVLGKDHNMNTDNIYDVQVDIFNSLGCIDITTKPKVYNRVYANESLKKYGFDWEQFSKELGFSKTPKFFITSDLNYLKCGTDLLLENWDSEKWRPYWVWIFIRYIARVTRDFEDIYYTFHGKYQRGQEAIVTSPAVSAAVYMSVPFNTFLTKQYVKKFKDPRIVKYVTTMCNDLKRVFTRIINRNDWLSPSTKKYALLKLKYLDFTIGNPQELREDPLLDYTDSLYDNLNKIYEWRHTYYVQLDGVKVFDIPLVDWTQYPVKLSGRQAYIVNASYTPSKNNIYINLGYMQKPFIDLEERGIQYNLAHLGFTIGHEMSHSLDDQGSQYDHKGRLLNWWTTEDKRRYKLIQKQVINQYEELAKKDGIDFDASIGIGEDLADISGLAICDEYLMDYQSSKYDPVPIRDLSFKAFYTYYAIQMKQKVGKAAVKAQLKTNPHPPDKYRTNVPLSRSQIFRALYNIKKGDGMWWNNTDTIW</sequence>
<proteinExistence type="predicted"/>
<dbReference type="PROSITE" id="PS51885">
    <property type="entry name" value="NEPRILYSIN"/>
    <property type="match status" value="1"/>
</dbReference>
<dbReference type="AlphaFoldDB" id="A0A6C0EQP0"/>
<evidence type="ECO:0000256" key="4">
    <source>
        <dbReference type="ARBA" id="ARBA00022801"/>
    </source>
</evidence>
<dbReference type="GO" id="GO:0016485">
    <property type="term" value="P:protein processing"/>
    <property type="evidence" value="ECO:0007669"/>
    <property type="project" value="TreeGrafter"/>
</dbReference>
<evidence type="ECO:0000256" key="2">
    <source>
        <dbReference type="ARBA" id="ARBA00022670"/>
    </source>
</evidence>
<dbReference type="CDD" id="cd08662">
    <property type="entry name" value="M13"/>
    <property type="match status" value="1"/>
</dbReference>
<dbReference type="InterPro" id="IPR000718">
    <property type="entry name" value="Peptidase_M13"/>
</dbReference>
<evidence type="ECO:0000313" key="9">
    <source>
        <dbReference type="EMBL" id="QHT30991.1"/>
    </source>
</evidence>